<keyword evidence="4" id="KW-1185">Reference proteome</keyword>
<proteinExistence type="predicted"/>
<protein>
    <recommendedName>
        <fullName evidence="2">Thiol:disulfide interchange protein DsbD N-terminal domain-containing protein</fullName>
    </recommendedName>
</protein>
<reference evidence="3" key="2">
    <citation type="submission" date="2023-01" db="EMBL/GenBank/DDBJ databases">
        <title>Draft genome sequence of Maritalea porphyrae strain NBRC 107169.</title>
        <authorList>
            <person name="Sun Q."/>
            <person name="Mori K."/>
        </authorList>
    </citation>
    <scope>NUCLEOTIDE SEQUENCE</scope>
    <source>
        <strain evidence="3">NBRC 107169</strain>
    </source>
</reference>
<evidence type="ECO:0000313" key="3">
    <source>
        <dbReference type="EMBL" id="GLQ17782.1"/>
    </source>
</evidence>
<dbReference type="RefSeq" id="WP_284364180.1">
    <property type="nucleotide sequence ID" value="NZ_BSNI01000002.1"/>
</dbReference>
<organism evidence="3 4">
    <name type="scientific">Maritalea porphyrae</name>
    <dbReference type="NCBI Taxonomy" id="880732"/>
    <lineage>
        <taxon>Bacteria</taxon>
        <taxon>Pseudomonadati</taxon>
        <taxon>Pseudomonadota</taxon>
        <taxon>Alphaproteobacteria</taxon>
        <taxon>Hyphomicrobiales</taxon>
        <taxon>Devosiaceae</taxon>
        <taxon>Maritalea</taxon>
    </lineage>
</organism>
<feature type="chain" id="PRO_5045911573" description="Thiol:disulfide interchange protein DsbD N-terminal domain-containing protein" evidence="1">
    <location>
        <begin position="27"/>
        <end position="286"/>
    </location>
</feature>
<comment type="caution">
    <text evidence="3">The sequence shown here is derived from an EMBL/GenBank/DDBJ whole genome shotgun (WGS) entry which is preliminary data.</text>
</comment>
<dbReference type="Pfam" id="PF11412">
    <property type="entry name" value="DsbD_N"/>
    <property type="match status" value="1"/>
</dbReference>
<dbReference type="EMBL" id="BSNI01000002">
    <property type="protein sequence ID" value="GLQ17782.1"/>
    <property type="molecule type" value="Genomic_DNA"/>
</dbReference>
<evidence type="ECO:0000256" key="1">
    <source>
        <dbReference type="SAM" id="SignalP"/>
    </source>
</evidence>
<keyword evidence="1" id="KW-0732">Signal</keyword>
<accession>A0ABQ5UUY1</accession>
<feature type="signal peptide" evidence="1">
    <location>
        <begin position="1"/>
        <end position="26"/>
    </location>
</feature>
<feature type="domain" description="Thiol:disulfide interchange protein DsbD N-terminal" evidence="2">
    <location>
        <begin position="55"/>
        <end position="150"/>
    </location>
</feature>
<dbReference type="Proteomes" id="UP001161405">
    <property type="component" value="Unassembled WGS sequence"/>
</dbReference>
<evidence type="ECO:0000259" key="2">
    <source>
        <dbReference type="Pfam" id="PF11412"/>
    </source>
</evidence>
<dbReference type="InterPro" id="IPR028250">
    <property type="entry name" value="DsbDN"/>
</dbReference>
<name>A0ABQ5UUY1_9HYPH</name>
<evidence type="ECO:0000313" key="4">
    <source>
        <dbReference type="Proteomes" id="UP001161405"/>
    </source>
</evidence>
<gene>
    <name evidence="3" type="ORF">GCM10007879_20310</name>
</gene>
<reference evidence="3" key="1">
    <citation type="journal article" date="2014" name="Int. J. Syst. Evol. Microbiol.">
        <title>Complete genome of a new Firmicutes species belonging to the dominant human colonic microbiota ('Ruminococcus bicirculans') reveals two chromosomes and a selective capacity to utilize plant glucans.</title>
        <authorList>
            <consortium name="NISC Comparative Sequencing Program"/>
            <person name="Wegmann U."/>
            <person name="Louis P."/>
            <person name="Goesmann A."/>
            <person name="Henrissat B."/>
            <person name="Duncan S.H."/>
            <person name="Flint H.J."/>
        </authorList>
    </citation>
    <scope>NUCLEOTIDE SEQUENCE</scope>
    <source>
        <strain evidence="3">NBRC 107169</strain>
    </source>
</reference>
<sequence>MKARYSCHLALFVLLLLLNATQTVFANETPWQEVAPGAELRLISANKMSGDGFVHAAIQLRMEPGLKTYWRIPGETGIPMIANWEGSTNVKTAKMLWPMPTRSLAYEVMDYIYEGDLTIPLQVVLATDDRNAILNARLNLGICSDICVPVLWKGSLQIDLEKPSTGHAFRIQAAYAKVPIEDDRADAPFEKMGYDVALDQFITLPAADPLTNKTLILDLPKSLLLFDLPHSDPESGLLTVESLADFDLSTLVGQQIRLTYDSAVGPFTKLVKIEALSRVDLLSENK</sequence>